<organism evidence="1 2">
    <name type="scientific">Phlebia brevispora</name>
    <dbReference type="NCBI Taxonomy" id="194682"/>
    <lineage>
        <taxon>Eukaryota</taxon>
        <taxon>Fungi</taxon>
        <taxon>Dikarya</taxon>
        <taxon>Basidiomycota</taxon>
        <taxon>Agaricomycotina</taxon>
        <taxon>Agaricomycetes</taxon>
        <taxon>Polyporales</taxon>
        <taxon>Meruliaceae</taxon>
        <taxon>Phlebia</taxon>
    </lineage>
</organism>
<dbReference type="EMBL" id="JANHOG010001016">
    <property type="protein sequence ID" value="KAJ3546664.1"/>
    <property type="molecule type" value="Genomic_DNA"/>
</dbReference>
<keyword evidence="2" id="KW-1185">Reference proteome</keyword>
<protein>
    <submittedName>
        <fullName evidence="1">Uncharacterized protein</fullName>
    </submittedName>
</protein>
<evidence type="ECO:0000313" key="2">
    <source>
        <dbReference type="Proteomes" id="UP001148662"/>
    </source>
</evidence>
<reference evidence="1" key="1">
    <citation type="submission" date="2022-07" db="EMBL/GenBank/DDBJ databases">
        <title>Genome Sequence of Phlebia brevispora.</title>
        <authorList>
            <person name="Buettner E."/>
        </authorList>
    </citation>
    <scope>NUCLEOTIDE SEQUENCE</scope>
    <source>
        <strain evidence="1">MPL23</strain>
    </source>
</reference>
<proteinExistence type="predicted"/>
<dbReference type="Proteomes" id="UP001148662">
    <property type="component" value="Unassembled WGS sequence"/>
</dbReference>
<gene>
    <name evidence="1" type="ORF">NM688_g5492</name>
</gene>
<name>A0ACC1SUQ8_9APHY</name>
<sequence>MMMFHVVCARILRHIFGCTAKTMEAMYSLCEIEKVLGPTMLDVNSGRLRHVRYEEAGEKVDVRPYYELEEDFARFDWARFKQDGFEWTYTRPDTCVHVVITPFRSSSH</sequence>
<comment type="caution">
    <text evidence="1">The sequence shown here is derived from an EMBL/GenBank/DDBJ whole genome shotgun (WGS) entry which is preliminary data.</text>
</comment>
<accession>A0ACC1SUQ8</accession>
<evidence type="ECO:0000313" key="1">
    <source>
        <dbReference type="EMBL" id="KAJ3546664.1"/>
    </source>
</evidence>